<accession>A0A7S0XC05</accession>
<reference evidence="1" key="1">
    <citation type="submission" date="2021-01" db="EMBL/GenBank/DDBJ databases">
        <authorList>
            <person name="Corre E."/>
            <person name="Pelletier E."/>
            <person name="Niang G."/>
            <person name="Scheremetjew M."/>
            <person name="Finn R."/>
            <person name="Kale V."/>
            <person name="Holt S."/>
            <person name="Cochrane G."/>
            <person name="Meng A."/>
            <person name="Brown T."/>
            <person name="Cohen L."/>
        </authorList>
    </citation>
    <scope>NUCLEOTIDE SEQUENCE</scope>
    <source>
        <strain evidence="1">UTEXLB2642</strain>
    </source>
</reference>
<sequence length="133" mass="15134">MGNGLIKSKERNSTLDKSSIITASNSVSYIPRYRSSSDLLPHRIINNIPNSDNQLLNNHSVSNVVDNKDLDTNENHNELFMDEGIDLSNHSNQDNDNDGFDPSLICYVDLQVDNKLFRINSENYMDLYLKSIQ</sequence>
<protein>
    <submittedName>
        <fullName evidence="1">Uncharacterized protein</fullName>
    </submittedName>
</protein>
<name>A0A7S0XC05_9STRA</name>
<dbReference type="EMBL" id="HBFD01001850">
    <property type="protein sequence ID" value="CAD8715101.1"/>
    <property type="molecule type" value="Transcribed_RNA"/>
</dbReference>
<gene>
    <name evidence="1" type="ORF">CNEB1095_LOCUS1180</name>
</gene>
<proteinExistence type="predicted"/>
<evidence type="ECO:0000313" key="1">
    <source>
        <dbReference type="EMBL" id="CAD8715101.1"/>
    </source>
</evidence>
<organism evidence="1">
    <name type="scientific">Chromulina nebulosa</name>
    <dbReference type="NCBI Taxonomy" id="96789"/>
    <lineage>
        <taxon>Eukaryota</taxon>
        <taxon>Sar</taxon>
        <taxon>Stramenopiles</taxon>
        <taxon>Ochrophyta</taxon>
        <taxon>Chrysophyceae</taxon>
        <taxon>Chromulinales</taxon>
        <taxon>Chromulinaceae</taxon>
        <taxon>Chromulina</taxon>
    </lineage>
</organism>
<dbReference type="AlphaFoldDB" id="A0A7S0XC05"/>